<comment type="similarity">
    <text evidence="1">Belongs to the TolB family.</text>
</comment>
<protein>
    <recommendedName>
        <fullName evidence="4">Biopolymer transporter Tol</fullName>
    </recommendedName>
</protein>
<name>A0AAU8JG43_9CYAN</name>
<organism evidence="3">
    <name type="scientific">Planktothricoides raciborskii GIHE-MW2</name>
    <dbReference type="NCBI Taxonomy" id="2792601"/>
    <lineage>
        <taxon>Bacteria</taxon>
        <taxon>Bacillati</taxon>
        <taxon>Cyanobacteriota</taxon>
        <taxon>Cyanophyceae</taxon>
        <taxon>Oscillatoriophycideae</taxon>
        <taxon>Oscillatoriales</taxon>
        <taxon>Oscillatoriaceae</taxon>
        <taxon>Planktothricoides</taxon>
    </lineage>
</organism>
<evidence type="ECO:0000256" key="2">
    <source>
        <dbReference type="SAM" id="SignalP"/>
    </source>
</evidence>
<dbReference type="Pfam" id="PF07676">
    <property type="entry name" value="PD40"/>
    <property type="match status" value="2"/>
</dbReference>
<keyword evidence="2" id="KW-0732">Signal</keyword>
<dbReference type="InterPro" id="IPR011659">
    <property type="entry name" value="WD40"/>
</dbReference>
<dbReference type="InterPro" id="IPR011042">
    <property type="entry name" value="6-blade_b-propeller_TolB-like"/>
</dbReference>
<dbReference type="SUPFAM" id="SSF82171">
    <property type="entry name" value="DPP6 N-terminal domain-like"/>
    <property type="match status" value="1"/>
</dbReference>
<dbReference type="PROSITE" id="PS51257">
    <property type="entry name" value="PROKAR_LIPOPROTEIN"/>
    <property type="match status" value="1"/>
</dbReference>
<dbReference type="RefSeq" id="WP_313890619.1">
    <property type="nucleotide sequence ID" value="NZ_CP159837.1"/>
</dbReference>
<dbReference type="EMBL" id="CP159837">
    <property type="protein sequence ID" value="XCM37763.1"/>
    <property type="molecule type" value="Genomic_DNA"/>
</dbReference>
<dbReference type="Gene3D" id="2.120.10.30">
    <property type="entry name" value="TolB, C-terminal domain"/>
    <property type="match status" value="1"/>
</dbReference>
<reference evidence="3" key="1">
    <citation type="submission" date="2024-07" db="EMBL/GenBank/DDBJ databases">
        <authorList>
            <person name="Kim Y.J."/>
            <person name="Jeong J.Y."/>
        </authorList>
    </citation>
    <scope>NUCLEOTIDE SEQUENCE</scope>
    <source>
        <strain evidence="3">GIHE-MW2</strain>
    </source>
</reference>
<accession>A0AAU8JG43</accession>
<proteinExistence type="inferred from homology"/>
<feature type="chain" id="PRO_5043336216" description="Biopolymer transporter Tol" evidence="2">
    <location>
        <begin position="19"/>
        <end position="183"/>
    </location>
</feature>
<feature type="signal peptide" evidence="2">
    <location>
        <begin position="1"/>
        <end position="18"/>
    </location>
</feature>
<dbReference type="AlphaFoldDB" id="A0AAU8JG43"/>
<sequence>MIQKIRYWLTVSFTVSLAALMGGCTSTTVPIDPTSLNSRATEQHPALSADGRFLAFVSNRSGSHNVWLYDLQQRQFVELPGLNQPEAIASRPSVSNTARYISYLTNDQGRPAIVVYDRLIRQSRIIYEAYQGSIRNPRISPDGRYIVFENGLRGQWDIGVIDRGPNIELDLLDGVPLAPSLTP</sequence>
<gene>
    <name evidence="3" type="ORF">ABWT76_000559</name>
</gene>
<evidence type="ECO:0008006" key="4">
    <source>
        <dbReference type="Google" id="ProtNLM"/>
    </source>
</evidence>
<evidence type="ECO:0000256" key="1">
    <source>
        <dbReference type="ARBA" id="ARBA00009820"/>
    </source>
</evidence>
<evidence type="ECO:0000313" key="3">
    <source>
        <dbReference type="EMBL" id="XCM37763.1"/>
    </source>
</evidence>
<dbReference type="PANTHER" id="PTHR36842">
    <property type="entry name" value="PROTEIN TOLB HOMOLOG"/>
    <property type="match status" value="1"/>
</dbReference>